<feature type="region of interest" description="Disordered" evidence="1">
    <location>
        <begin position="244"/>
        <end position="311"/>
    </location>
</feature>
<feature type="compositionally biased region" description="Polar residues" evidence="1">
    <location>
        <begin position="685"/>
        <end position="702"/>
    </location>
</feature>
<dbReference type="AlphaFoldDB" id="A0AAN6UCE4"/>
<feature type="compositionally biased region" description="Polar residues" evidence="1">
    <location>
        <begin position="733"/>
        <end position="759"/>
    </location>
</feature>
<sequence length="1031" mass="108943">MPSRPSPAGPAAATMQGPTGSSASAAAPVSATAFGILAAPESSLRDVSSGPHRDGRIRNPVPSKLKGKTDGSKGNFSVMHMEVVGKIAATDRDAAAKRTSENTELAAKRAFENGYVSLRRSRFIHLPDEPVAKPFVPTPTPGPTSGTAPIPAAPPPASVQFQHRSPLGPEETKSEQARLLTLLQSLHPALVVDQICKALTFFGGIPGAPPPAHEGFPESAEANGPGSLFVGWIAEIFPRLGGNSVQQRVDHTRQLDVPPTVKRKRGRPKGSKATKARKDKGIKKGPKPVLNAGRSQPSDAPDGSWVDVDDGHTMAATDNVDANIMLLTQATTGPQPQGGTARTALPTAGGTTTGPTPIARKRGRPKGSRNRPKVSASSSAERVGQMPQVGTHGHHPSAQSPQVLQPTQAAQVMGDSAAQQSFTAVNTPLPTKKKGGRPRDLRPNQSAQGQHRQISLGSEQQGATGPSGPTDPTVPAQVQAEIHQAPQTVQPIQSSQGQTLTPQTASLAVTKPATNAGQKRKRNGERDALLSHANDQNNQLVSSAEENGHVLQTPPNNLRSPPQPLAAPEPVPKRLRKGKEPKPSAKKGDERVVNPITGGPNTTSAEPLSPKSAPNPTPNPDRAPSPPAARPRSMLVSDRIVESPTGSVHSPQPSHFEVQSPTMENYEAQLQAQLEQQTHVEPQPLASQSGPDSTLPVSSRLPQQQHQRHQQQQQQQQQQQNQSRSSNPQPQSAKSQLDSSPLITQQARPSQTQYNQYRASSSQYQHQQPQPSYVSSQTEQPQHHQQQFSGGQQHAQGAQVSAAQQYSTSTSQPQQYSSNQQTYGSNQEQYPGGQQLASQQRYQHQLATTSAGTASYTTHQSPQQFSTSASNSFNPSDPNYRSPATSLNSTSYGQRSQSVTPSAASFRATSTHSLPQHSPPFGTAATALHQRSASTSQPTTQNMQGLAGVQPFTGEPGTGWGLFDTSHLTDASGQQATMGLGNANYGINAATVRAPSNNNNSAFAAAAAAGLATFDASGLGSNDRYYGVGRR</sequence>
<feature type="compositionally biased region" description="Polar residues" evidence="1">
    <location>
        <begin position="443"/>
        <end position="464"/>
    </location>
</feature>
<feature type="compositionally biased region" description="Polar residues" evidence="1">
    <location>
        <begin position="859"/>
        <end position="916"/>
    </location>
</feature>
<feature type="compositionally biased region" description="Polar residues" evidence="1">
    <location>
        <begin position="835"/>
        <end position="846"/>
    </location>
</feature>
<dbReference type="EMBL" id="MU853436">
    <property type="protein sequence ID" value="KAK4130398.1"/>
    <property type="molecule type" value="Genomic_DNA"/>
</dbReference>
<reference evidence="2" key="1">
    <citation type="journal article" date="2023" name="Mol. Phylogenet. Evol.">
        <title>Genome-scale phylogeny and comparative genomics of the fungal order Sordariales.</title>
        <authorList>
            <person name="Hensen N."/>
            <person name="Bonometti L."/>
            <person name="Westerberg I."/>
            <person name="Brannstrom I.O."/>
            <person name="Guillou S."/>
            <person name="Cros-Aarteil S."/>
            <person name="Calhoun S."/>
            <person name="Haridas S."/>
            <person name="Kuo A."/>
            <person name="Mondo S."/>
            <person name="Pangilinan J."/>
            <person name="Riley R."/>
            <person name="LaButti K."/>
            <person name="Andreopoulos B."/>
            <person name="Lipzen A."/>
            <person name="Chen C."/>
            <person name="Yan M."/>
            <person name="Daum C."/>
            <person name="Ng V."/>
            <person name="Clum A."/>
            <person name="Steindorff A."/>
            <person name="Ohm R.A."/>
            <person name="Martin F."/>
            <person name="Silar P."/>
            <person name="Natvig D.O."/>
            <person name="Lalanne C."/>
            <person name="Gautier V."/>
            <person name="Ament-Velasquez S.L."/>
            <person name="Kruys A."/>
            <person name="Hutchinson M.I."/>
            <person name="Powell A.J."/>
            <person name="Barry K."/>
            <person name="Miller A.N."/>
            <person name="Grigoriev I.V."/>
            <person name="Debuchy R."/>
            <person name="Gladieux P."/>
            <person name="Hiltunen Thoren M."/>
            <person name="Johannesson H."/>
        </authorList>
    </citation>
    <scope>NUCLEOTIDE SEQUENCE</scope>
    <source>
        <strain evidence="2">CBS 123565</strain>
    </source>
</reference>
<feature type="region of interest" description="Disordered" evidence="1">
    <location>
        <begin position="1"/>
        <end position="26"/>
    </location>
</feature>
<feature type="compositionally biased region" description="Pro residues" evidence="1">
    <location>
        <begin position="613"/>
        <end position="629"/>
    </location>
</feature>
<feature type="compositionally biased region" description="Basic residues" evidence="1">
    <location>
        <begin position="261"/>
        <end position="286"/>
    </location>
</feature>
<protein>
    <submittedName>
        <fullName evidence="2">Uncharacterized protein</fullName>
    </submittedName>
</protein>
<feature type="compositionally biased region" description="Low complexity" evidence="1">
    <location>
        <begin position="760"/>
        <end position="823"/>
    </location>
</feature>
<proteinExistence type="predicted"/>
<feature type="compositionally biased region" description="Low complexity" evidence="1">
    <location>
        <begin position="847"/>
        <end position="858"/>
    </location>
</feature>
<feature type="compositionally biased region" description="Basic residues" evidence="1">
    <location>
        <begin position="359"/>
        <end position="372"/>
    </location>
</feature>
<feature type="compositionally biased region" description="Low complexity" evidence="1">
    <location>
        <begin position="9"/>
        <end position="26"/>
    </location>
</feature>
<feature type="compositionally biased region" description="Polar residues" evidence="1">
    <location>
        <begin position="397"/>
        <end position="410"/>
    </location>
</feature>
<feature type="region of interest" description="Disordered" evidence="1">
    <location>
        <begin position="330"/>
        <end position="474"/>
    </location>
</feature>
<feature type="compositionally biased region" description="Low complexity" evidence="1">
    <location>
        <begin position="710"/>
        <end position="732"/>
    </location>
</feature>
<evidence type="ECO:0000256" key="1">
    <source>
        <dbReference type="SAM" id="MobiDB-lite"/>
    </source>
</evidence>
<gene>
    <name evidence="2" type="ORF">BT67DRAFT_391010</name>
</gene>
<feature type="compositionally biased region" description="Polar residues" evidence="1">
    <location>
        <begin position="417"/>
        <end position="429"/>
    </location>
</feature>
<feature type="compositionally biased region" description="Low complexity" evidence="1">
    <location>
        <begin position="338"/>
        <end position="357"/>
    </location>
</feature>
<feature type="region of interest" description="Disordered" evidence="1">
    <location>
        <begin position="486"/>
        <end position="523"/>
    </location>
</feature>
<feature type="compositionally biased region" description="Pro residues" evidence="1">
    <location>
        <begin position="561"/>
        <end position="570"/>
    </location>
</feature>
<comment type="caution">
    <text evidence="2">The sequence shown here is derived from an EMBL/GenBank/DDBJ whole genome shotgun (WGS) entry which is preliminary data.</text>
</comment>
<keyword evidence="3" id="KW-1185">Reference proteome</keyword>
<feature type="region of interest" description="Disordered" evidence="1">
    <location>
        <begin position="41"/>
        <end position="74"/>
    </location>
</feature>
<dbReference type="InterPro" id="IPR040112">
    <property type="entry name" value="WetA"/>
</dbReference>
<evidence type="ECO:0000313" key="2">
    <source>
        <dbReference type="EMBL" id="KAK4130398.1"/>
    </source>
</evidence>
<evidence type="ECO:0000313" key="3">
    <source>
        <dbReference type="Proteomes" id="UP001304895"/>
    </source>
</evidence>
<accession>A0AAN6UCE4</accession>
<reference evidence="2" key="2">
    <citation type="submission" date="2023-05" db="EMBL/GenBank/DDBJ databases">
        <authorList>
            <consortium name="Lawrence Berkeley National Laboratory"/>
            <person name="Steindorff A."/>
            <person name="Hensen N."/>
            <person name="Bonometti L."/>
            <person name="Westerberg I."/>
            <person name="Brannstrom I.O."/>
            <person name="Guillou S."/>
            <person name="Cros-Aarteil S."/>
            <person name="Calhoun S."/>
            <person name="Haridas S."/>
            <person name="Kuo A."/>
            <person name="Mondo S."/>
            <person name="Pangilinan J."/>
            <person name="Riley R."/>
            <person name="Labutti K."/>
            <person name="Andreopoulos B."/>
            <person name="Lipzen A."/>
            <person name="Chen C."/>
            <person name="Yanf M."/>
            <person name="Daum C."/>
            <person name="Ng V."/>
            <person name="Clum A."/>
            <person name="Ohm R."/>
            <person name="Martin F."/>
            <person name="Silar P."/>
            <person name="Natvig D."/>
            <person name="Lalanne C."/>
            <person name="Gautier V."/>
            <person name="Ament-Velasquez S.L."/>
            <person name="Kruys A."/>
            <person name="Hutchinson M.I."/>
            <person name="Powell A.J."/>
            <person name="Barry K."/>
            <person name="Miller A.N."/>
            <person name="Grigoriev I.V."/>
            <person name="Debuchy R."/>
            <person name="Gladieux P."/>
            <person name="Thoren M.H."/>
            <person name="Johannesson H."/>
        </authorList>
    </citation>
    <scope>NUCLEOTIDE SEQUENCE</scope>
    <source>
        <strain evidence="2">CBS 123565</strain>
    </source>
</reference>
<feature type="compositionally biased region" description="Polar residues" evidence="1">
    <location>
        <begin position="929"/>
        <end position="942"/>
    </location>
</feature>
<organism evidence="2 3">
    <name type="scientific">Trichocladium antarcticum</name>
    <dbReference type="NCBI Taxonomy" id="1450529"/>
    <lineage>
        <taxon>Eukaryota</taxon>
        <taxon>Fungi</taxon>
        <taxon>Dikarya</taxon>
        <taxon>Ascomycota</taxon>
        <taxon>Pezizomycotina</taxon>
        <taxon>Sordariomycetes</taxon>
        <taxon>Sordariomycetidae</taxon>
        <taxon>Sordariales</taxon>
        <taxon>Chaetomiaceae</taxon>
        <taxon>Trichocladium</taxon>
    </lineage>
</organism>
<dbReference type="PANTHER" id="PTHR22934">
    <property type="entry name" value="PROTEIN ESC1/WETA-RELATED"/>
    <property type="match status" value="1"/>
</dbReference>
<dbReference type="PANTHER" id="PTHR22934:SF24">
    <property type="entry name" value="DNA METHYLATION MODULATOR-2"/>
    <property type="match status" value="1"/>
</dbReference>
<feature type="compositionally biased region" description="Polar residues" evidence="1">
    <location>
        <begin position="486"/>
        <end position="517"/>
    </location>
</feature>
<feature type="compositionally biased region" description="Polar residues" evidence="1">
    <location>
        <begin position="644"/>
        <end position="663"/>
    </location>
</feature>
<name>A0AAN6UCE4_9PEZI</name>
<feature type="compositionally biased region" description="Low complexity" evidence="1">
    <location>
        <begin position="667"/>
        <end position="677"/>
    </location>
</feature>
<dbReference type="Proteomes" id="UP001304895">
    <property type="component" value="Unassembled WGS sequence"/>
</dbReference>
<feature type="region of interest" description="Disordered" evidence="1">
    <location>
        <begin position="541"/>
        <end position="942"/>
    </location>
</feature>
<feature type="region of interest" description="Disordered" evidence="1">
    <location>
        <begin position="133"/>
        <end position="173"/>
    </location>
</feature>
<feature type="compositionally biased region" description="Basic and acidic residues" evidence="1">
    <location>
        <begin position="578"/>
        <end position="592"/>
    </location>
</feature>